<keyword evidence="3" id="KW-0812">Transmembrane</keyword>
<dbReference type="Pfam" id="PF01391">
    <property type="entry name" value="Collagen"/>
    <property type="match status" value="1"/>
</dbReference>
<feature type="transmembrane region" description="Helical" evidence="3">
    <location>
        <begin position="20"/>
        <end position="39"/>
    </location>
</feature>
<feature type="region of interest" description="Disordered" evidence="2">
    <location>
        <begin position="113"/>
        <end position="136"/>
    </location>
</feature>
<keyword evidence="3" id="KW-1133">Transmembrane helix</keyword>
<dbReference type="PANTHER" id="PTHR24637">
    <property type="entry name" value="COLLAGEN"/>
    <property type="match status" value="1"/>
</dbReference>
<evidence type="ECO:0000313" key="4">
    <source>
        <dbReference type="Proteomes" id="UP000887577"/>
    </source>
</evidence>
<accession>A0A914XZ34</accession>
<dbReference type="PANTHER" id="PTHR24637:SF334">
    <property type="entry name" value="NEMATODE CUTICLE COLLAGEN N-TERMINAL DOMAIN-CONTAINING PROTEIN"/>
    <property type="match status" value="1"/>
</dbReference>
<feature type="compositionally biased region" description="Low complexity" evidence="2">
    <location>
        <begin position="113"/>
        <end position="124"/>
    </location>
</feature>
<dbReference type="InterPro" id="IPR008160">
    <property type="entry name" value="Collagen"/>
</dbReference>
<name>A0A914XZ34_9BILA</name>
<keyword evidence="4" id="KW-1185">Reference proteome</keyword>
<feature type="compositionally biased region" description="Gly residues" evidence="2">
    <location>
        <begin position="174"/>
        <end position="183"/>
    </location>
</feature>
<evidence type="ECO:0000256" key="1">
    <source>
        <dbReference type="ARBA" id="ARBA00022737"/>
    </source>
</evidence>
<feature type="compositionally biased region" description="Low complexity" evidence="2">
    <location>
        <begin position="271"/>
        <end position="282"/>
    </location>
</feature>
<evidence type="ECO:0000256" key="2">
    <source>
        <dbReference type="SAM" id="MobiDB-lite"/>
    </source>
</evidence>
<reference evidence="5" key="1">
    <citation type="submission" date="2022-11" db="UniProtKB">
        <authorList>
            <consortium name="WormBaseParasite"/>
        </authorList>
    </citation>
    <scope>IDENTIFICATION</scope>
</reference>
<dbReference type="WBParaSite" id="PSU_v2.g12219.t1">
    <property type="protein sequence ID" value="PSU_v2.g12219.t1"/>
    <property type="gene ID" value="PSU_v2.g12219"/>
</dbReference>
<sequence length="348" mass="36174">MEFQEDKRYNNSLKVAKFGIFVSVLTLLIIASLCPLIIFKSAKTLEDFETLSKRFKEDSDILWNKMMTIGKGDNLFDEANPKVQFFSIKKRQAWDDGMCKGCGALACPMGLPGSPGDPGLDGTPGESGRPGTAGEDGYDIQIEVTEELPCVVCPGGPPGLRGNQGERGMAGSPGRPGGFGAPGNHGPDGPPGNPGVAGTSGDKGPEGPTGAKGNSAFSGIGLKGPRGPTGPAGPKGPPGIPGKRSRDMGENGRPGPAGPPGANGSHGAYGEEGPWGPVGEPGMPATFCPSDCGVSHILAPNYNHAPVRGGEQYEPDTAVTDNRITPEEVEPNQQSVEYKKYKFSKKRM</sequence>
<evidence type="ECO:0000256" key="3">
    <source>
        <dbReference type="SAM" id="Phobius"/>
    </source>
</evidence>
<dbReference type="Proteomes" id="UP000887577">
    <property type="component" value="Unplaced"/>
</dbReference>
<protein>
    <submittedName>
        <fullName evidence="5">Uncharacterized protein</fullName>
    </submittedName>
</protein>
<keyword evidence="1" id="KW-0677">Repeat</keyword>
<organism evidence="4 5">
    <name type="scientific">Panagrolaimus superbus</name>
    <dbReference type="NCBI Taxonomy" id="310955"/>
    <lineage>
        <taxon>Eukaryota</taxon>
        <taxon>Metazoa</taxon>
        <taxon>Ecdysozoa</taxon>
        <taxon>Nematoda</taxon>
        <taxon>Chromadorea</taxon>
        <taxon>Rhabditida</taxon>
        <taxon>Tylenchina</taxon>
        <taxon>Panagrolaimomorpha</taxon>
        <taxon>Panagrolaimoidea</taxon>
        <taxon>Panagrolaimidae</taxon>
        <taxon>Panagrolaimus</taxon>
    </lineage>
</organism>
<evidence type="ECO:0000313" key="5">
    <source>
        <dbReference type="WBParaSite" id="PSU_v2.g12219.t1"/>
    </source>
</evidence>
<dbReference type="AlphaFoldDB" id="A0A914XZ34"/>
<proteinExistence type="predicted"/>
<feature type="region of interest" description="Disordered" evidence="2">
    <location>
        <begin position="153"/>
        <end position="282"/>
    </location>
</feature>
<keyword evidence="3" id="KW-0472">Membrane</keyword>